<dbReference type="EMBL" id="JACGWO010000009">
    <property type="protein sequence ID" value="KAK4419143.1"/>
    <property type="molecule type" value="Genomic_DNA"/>
</dbReference>
<comment type="catalytic activity">
    <reaction evidence="10">
        <text>(+)-piperitol + reduced [NADPH--hemoprotein reductase] + O2 = (+)-sesamin + oxidized [NADPH--hemoprotein reductase] + 2 H2O + H(+)</text>
        <dbReference type="Rhea" id="RHEA:56780"/>
        <dbReference type="Rhea" id="RHEA-COMP:11964"/>
        <dbReference type="Rhea" id="RHEA-COMP:11965"/>
        <dbReference type="ChEBI" id="CHEBI:15377"/>
        <dbReference type="ChEBI" id="CHEBI:15378"/>
        <dbReference type="ChEBI" id="CHEBI:15379"/>
        <dbReference type="ChEBI" id="CHEBI:57618"/>
        <dbReference type="ChEBI" id="CHEBI:58210"/>
        <dbReference type="ChEBI" id="CHEBI:66470"/>
        <dbReference type="ChEBI" id="CHEBI:141003"/>
        <dbReference type="EC" id="1.14.19.74"/>
    </reaction>
    <physiologicalReaction direction="left-to-right" evidence="10">
        <dbReference type="Rhea" id="RHEA:56781"/>
    </physiologicalReaction>
</comment>
<dbReference type="PANTHER" id="PTHR47947">
    <property type="entry name" value="CYTOCHROME P450 82C3-RELATED"/>
    <property type="match status" value="1"/>
</dbReference>
<evidence type="ECO:0000256" key="12">
    <source>
        <dbReference type="ARBA" id="ARBA00066876"/>
    </source>
</evidence>
<sequence length="1231" mass="141289">MENLCFYLSPIILLALYSITLHLVNKLRNLPPSPFPALPFIGHIYLLRQPFHRSLSEVSRRYGPALFLRLGSRPVLLISSPSLAEECLTKKNDLIFANRPNLLNGRYFGYNYTSLSWSSYGEHWRNLRRISAVELLSSQRIQMFSCIRADETLTLVRKLFHVTKEEPDKVLEVKSSLFEFMFNVLTRMITGKRYYGKDVENKEAKILEEIASETSKVAFETNVVDFLPLMRWFGYKDVEKKLISIHEKRDKFMQNVIEEHRRVRSDDAAIMSSEKRKTMVQVLLDLQASEPEYYTDETIKNLLLVLLQGGSSTSTIALEWAFSLLLDNPQTLKKAQAEIDAHIGHNRLITESDVTELPITLHLLNKLRNLPPSPFPALPFIGHIYLLRQPFHRSLSEVSRRYGPALFLRLGSRPVLLISSPSLAEECLTKSNDVVFANRPNLLYGRYFGYNYTSIAWSSYGEHWRNLRRISAVELLSSQRIQMLSYIRADETLSLVRKLFHVTREEPDKVLEVKSTLFEFAFNVLTRMIMGKRYYGKNVEKSKEAKILEEIESETSKVALETTVVDFLPMMRWFGYKDVEKKLISIHEKRDKFIQSVVEEHRTVRSDDATIMSSSKKLKTMVEVLLDLQESEPEYYTDETIRNLLLVLLQGGSSTSAIALEWAFSLLLDNPQTLRKPQAEIDALVGHNRLITESDVAELPITLHLVNKLRNLPPSPFPALPFIGHIYLLRQPFHRSLSEVSRRYGPALFLRLGSRPVLLISSPSLAEECLTKSNDVVFANRPNLLYGRYFGYNYTSIVWSSYGEHWRNLRRISAVELLSSQRIQMLSYIRADETLTLVRKLFHVTREEPDNVLEVKSSLFEFAFNVMTRMIMGKRYYGKNAEKSKEAKILEEIESETSKVALATNVVDFLPLMRWFGYKDVEKKLILICDKRDKFMQSVIEEHRRVRSDDTAIMSSKKRKTIVEVLLDLQASEPEYYTDETIKSLLLDLLQAGSSSSAILLEWAFSLLLDNPQILRKAQAEIDARVGHDRLITESDKRSVYFALWEAERVEGLKMTGKDNADANLSEMEGEDSVRTVNCLRLLELESLLKEEAKSRNRAEKRLKFLMKRLQSINTSDISSASSIASSSTKQPEKGEKNLSTVSESQESKENVKSSKGDIAYRSIGCLNQEDSHDPDNSMALVPVDVPQKNETIDPEVLDATVKEVLGALRRAKEQLQSSMERRRTSMIKVG</sequence>
<protein>
    <recommendedName>
        <fullName evidence="12">(+)-piperitol/(+)-sesamin synthase</fullName>
        <ecNumber evidence="12">1.14.19.74</ecNumber>
    </recommendedName>
</protein>
<comment type="subcellular location">
    <subcellularLocation>
        <location evidence="1">Membrane</location>
        <topology evidence="1">Single-pass membrane protein</topology>
    </subcellularLocation>
</comment>
<dbReference type="EC" id="1.14.19.74" evidence="12"/>
<comment type="similarity">
    <text evidence="2">Belongs to the cytochrome P450 family.</text>
</comment>
<dbReference type="Pfam" id="PF00067">
    <property type="entry name" value="p450"/>
    <property type="match status" value="3"/>
</dbReference>
<dbReference type="InterPro" id="IPR050651">
    <property type="entry name" value="Plant_Cytochrome_P450_Monoox"/>
</dbReference>
<dbReference type="GO" id="GO:0102915">
    <property type="term" value="F:piperitol synthase activity"/>
    <property type="evidence" value="ECO:0007669"/>
    <property type="project" value="UniProtKB-EC"/>
</dbReference>
<feature type="region of interest" description="Disordered" evidence="14">
    <location>
        <begin position="1117"/>
        <end position="1156"/>
    </location>
</feature>
<dbReference type="InterPro" id="IPR036396">
    <property type="entry name" value="Cyt_P450_sf"/>
</dbReference>
<evidence type="ECO:0000313" key="16">
    <source>
        <dbReference type="Proteomes" id="UP001293254"/>
    </source>
</evidence>
<keyword evidence="5" id="KW-0560">Oxidoreductase</keyword>
<organism evidence="15 16">
    <name type="scientific">Sesamum alatum</name>
    <dbReference type="NCBI Taxonomy" id="300844"/>
    <lineage>
        <taxon>Eukaryota</taxon>
        <taxon>Viridiplantae</taxon>
        <taxon>Streptophyta</taxon>
        <taxon>Embryophyta</taxon>
        <taxon>Tracheophyta</taxon>
        <taxon>Spermatophyta</taxon>
        <taxon>Magnoliopsida</taxon>
        <taxon>eudicotyledons</taxon>
        <taxon>Gunneridae</taxon>
        <taxon>Pentapetalae</taxon>
        <taxon>asterids</taxon>
        <taxon>lamiids</taxon>
        <taxon>Lamiales</taxon>
        <taxon>Pedaliaceae</taxon>
        <taxon>Sesamum</taxon>
    </lineage>
</organism>
<evidence type="ECO:0000256" key="3">
    <source>
        <dbReference type="ARBA" id="ARBA00022617"/>
    </source>
</evidence>
<dbReference type="PRINTS" id="PR00463">
    <property type="entry name" value="EP450I"/>
</dbReference>
<keyword evidence="6" id="KW-0408">Iron</keyword>
<keyword evidence="7" id="KW-0503">Monooxygenase</keyword>
<evidence type="ECO:0000256" key="11">
    <source>
        <dbReference type="ARBA" id="ARBA00056759"/>
    </source>
</evidence>
<keyword evidence="4" id="KW-0479">Metal-binding</keyword>
<comment type="caution">
    <text evidence="15">The sequence shown here is derived from an EMBL/GenBank/DDBJ whole genome shotgun (WGS) entry which is preliminary data.</text>
</comment>
<dbReference type="Proteomes" id="UP001293254">
    <property type="component" value="Unassembled WGS sequence"/>
</dbReference>
<evidence type="ECO:0000256" key="8">
    <source>
        <dbReference type="ARBA" id="ARBA00023136"/>
    </source>
</evidence>
<evidence type="ECO:0000256" key="6">
    <source>
        <dbReference type="ARBA" id="ARBA00023004"/>
    </source>
</evidence>
<proteinExistence type="inferred from homology"/>
<reference evidence="15" key="1">
    <citation type="submission" date="2020-06" db="EMBL/GenBank/DDBJ databases">
        <authorList>
            <person name="Li T."/>
            <person name="Hu X."/>
            <person name="Zhang T."/>
            <person name="Song X."/>
            <person name="Zhang H."/>
            <person name="Dai N."/>
            <person name="Sheng W."/>
            <person name="Hou X."/>
            <person name="Wei L."/>
        </authorList>
    </citation>
    <scope>NUCLEOTIDE SEQUENCE</scope>
    <source>
        <strain evidence="15">3651</strain>
        <tissue evidence="15">Leaf</tissue>
    </source>
</reference>
<dbReference type="AlphaFoldDB" id="A0AAE1XX54"/>
<comment type="catalytic activity">
    <reaction evidence="9">
        <text>(+)-pinoresinol + reduced [NADPH--hemoprotein reductase] + O2 = (+)-piperitol + oxidized [NADPH--hemoprotein reductase] + 2 H2O + H(+)</text>
        <dbReference type="Rhea" id="RHEA:56776"/>
        <dbReference type="Rhea" id="RHEA-COMP:11964"/>
        <dbReference type="Rhea" id="RHEA-COMP:11965"/>
        <dbReference type="ChEBI" id="CHEBI:40"/>
        <dbReference type="ChEBI" id="CHEBI:15377"/>
        <dbReference type="ChEBI" id="CHEBI:15378"/>
        <dbReference type="ChEBI" id="CHEBI:15379"/>
        <dbReference type="ChEBI" id="CHEBI:57618"/>
        <dbReference type="ChEBI" id="CHEBI:58210"/>
        <dbReference type="ChEBI" id="CHEBI:141003"/>
        <dbReference type="EC" id="1.14.19.74"/>
    </reaction>
    <physiologicalReaction direction="left-to-right" evidence="9">
        <dbReference type="Rhea" id="RHEA:56777"/>
    </physiologicalReaction>
</comment>
<keyword evidence="8" id="KW-0472">Membrane</keyword>
<evidence type="ECO:0000256" key="14">
    <source>
        <dbReference type="SAM" id="MobiDB-lite"/>
    </source>
</evidence>
<keyword evidence="16" id="KW-1185">Reference proteome</keyword>
<feature type="coiled-coil region" evidence="13">
    <location>
        <begin position="1082"/>
        <end position="1116"/>
    </location>
</feature>
<dbReference type="GO" id="GO:0005506">
    <property type="term" value="F:iron ion binding"/>
    <property type="evidence" value="ECO:0007669"/>
    <property type="project" value="InterPro"/>
</dbReference>
<name>A0AAE1XX54_9LAMI</name>
<dbReference type="FunFam" id="1.10.630.10:FF:000023">
    <property type="entry name" value="Cytochrome P450 family protein"/>
    <property type="match status" value="1"/>
</dbReference>
<reference evidence="15" key="2">
    <citation type="journal article" date="2024" name="Plant">
        <title>Genomic evolution and insights into agronomic trait innovations of Sesamum species.</title>
        <authorList>
            <person name="Miao H."/>
            <person name="Wang L."/>
            <person name="Qu L."/>
            <person name="Liu H."/>
            <person name="Sun Y."/>
            <person name="Le M."/>
            <person name="Wang Q."/>
            <person name="Wei S."/>
            <person name="Zheng Y."/>
            <person name="Lin W."/>
            <person name="Duan Y."/>
            <person name="Cao H."/>
            <person name="Xiong S."/>
            <person name="Wang X."/>
            <person name="Wei L."/>
            <person name="Li C."/>
            <person name="Ma Q."/>
            <person name="Ju M."/>
            <person name="Zhao R."/>
            <person name="Li G."/>
            <person name="Mu C."/>
            <person name="Tian Q."/>
            <person name="Mei H."/>
            <person name="Zhang T."/>
            <person name="Gao T."/>
            <person name="Zhang H."/>
        </authorList>
    </citation>
    <scope>NUCLEOTIDE SEQUENCE</scope>
    <source>
        <strain evidence="15">3651</strain>
    </source>
</reference>
<evidence type="ECO:0000256" key="5">
    <source>
        <dbReference type="ARBA" id="ARBA00023002"/>
    </source>
</evidence>
<dbReference type="InterPro" id="IPR001128">
    <property type="entry name" value="Cyt_P450"/>
</dbReference>
<feature type="compositionally biased region" description="Low complexity" evidence="14">
    <location>
        <begin position="1117"/>
        <end position="1129"/>
    </location>
</feature>
<dbReference type="SUPFAM" id="SSF48264">
    <property type="entry name" value="Cytochrome P450"/>
    <property type="match status" value="3"/>
</dbReference>
<evidence type="ECO:0000256" key="10">
    <source>
        <dbReference type="ARBA" id="ARBA00052057"/>
    </source>
</evidence>
<dbReference type="InterPro" id="IPR002401">
    <property type="entry name" value="Cyt_P450_E_grp-I"/>
</dbReference>
<evidence type="ECO:0000313" key="15">
    <source>
        <dbReference type="EMBL" id="KAK4419143.1"/>
    </source>
</evidence>
<dbReference type="GO" id="GO:0016020">
    <property type="term" value="C:membrane"/>
    <property type="evidence" value="ECO:0007669"/>
    <property type="project" value="UniProtKB-SubCell"/>
</dbReference>
<keyword evidence="3" id="KW-0349">Heme</keyword>
<dbReference type="PANTHER" id="PTHR47947:SF24">
    <property type="entry name" value="ISOFLAVONE 2'-HYDROXYLASE-LIKE"/>
    <property type="match status" value="1"/>
</dbReference>
<dbReference type="Gene3D" id="1.10.630.10">
    <property type="entry name" value="Cytochrome P450"/>
    <property type="match status" value="3"/>
</dbReference>
<feature type="compositionally biased region" description="Basic and acidic residues" evidence="14">
    <location>
        <begin position="1146"/>
        <end position="1156"/>
    </location>
</feature>
<evidence type="ECO:0000256" key="4">
    <source>
        <dbReference type="ARBA" id="ARBA00022723"/>
    </source>
</evidence>
<evidence type="ECO:0000256" key="9">
    <source>
        <dbReference type="ARBA" id="ARBA00052022"/>
    </source>
</evidence>
<dbReference type="GO" id="GO:0020037">
    <property type="term" value="F:heme binding"/>
    <property type="evidence" value="ECO:0007669"/>
    <property type="project" value="InterPro"/>
</dbReference>
<evidence type="ECO:0000256" key="13">
    <source>
        <dbReference type="SAM" id="Coils"/>
    </source>
</evidence>
<evidence type="ECO:0000256" key="7">
    <source>
        <dbReference type="ARBA" id="ARBA00023033"/>
    </source>
</evidence>
<evidence type="ECO:0000256" key="2">
    <source>
        <dbReference type="ARBA" id="ARBA00010617"/>
    </source>
</evidence>
<gene>
    <name evidence="15" type="ORF">Salat_2327100</name>
</gene>
<accession>A0AAE1XX54</accession>
<comment type="function">
    <text evidence="11">Involved in the biosynthesis of (+)-sesamin, a furofuran class lignan. Functions in a dual catalytic mode. Catalyzes the synthesis of (+)-sesamin from (+)- pinoresinol by formation of two successive methylenedioxy bridges on (+)-pinoresinol and (+)-piperitol, respectively.</text>
</comment>
<evidence type="ECO:0000256" key="1">
    <source>
        <dbReference type="ARBA" id="ARBA00004167"/>
    </source>
</evidence>
<keyword evidence="13" id="KW-0175">Coiled coil</keyword>